<organism evidence="2 3">
    <name type="scientific">Brassicogethes aeneus</name>
    <name type="common">Rape pollen beetle</name>
    <name type="synonym">Meligethes aeneus</name>
    <dbReference type="NCBI Taxonomy" id="1431903"/>
    <lineage>
        <taxon>Eukaryota</taxon>
        <taxon>Metazoa</taxon>
        <taxon>Ecdysozoa</taxon>
        <taxon>Arthropoda</taxon>
        <taxon>Hexapoda</taxon>
        <taxon>Insecta</taxon>
        <taxon>Pterygota</taxon>
        <taxon>Neoptera</taxon>
        <taxon>Endopterygota</taxon>
        <taxon>Coleoptera</taxon>
        <taxon>Polyphaga</taxon>
        <taxon>Cucujiformia</taxon>
        <taxon>Nitidulidae</taxon>
        <taxon>Meligethinae</taxon>
        <taxon>Brassicogethes</taxon>
    </lineage>
</organism>
<feature type="compositionally biased region" description="Basic and acidic residues" evidence="1">
    <location>
        <begin position="163"/>
        <end position="176"/>
    </location>
</feature>
<proteinExistence type="predicted"/>
<dbReference type="AlphaFoldDB" id="A0A9P0BBJ1"/>
<dbReference type="OrthoDB" id="2408655at2759"/>
<dbReference type="GO" id="GO:0006368">
    <property type="term" value="P:transcription elongation by RNA polymerase II"/>
    <property type="evidence" value="ECO:0007669"/>
    <property type="project" value="InterPro"/>
</dbReference>
<accession>A0A9P0BBJ1</accession>
<feature type="compositionally biased region" description="Acidic residues" evidence="1">
    <location>
        <begin position="177"/>
        <end position="190"/>
    </location>
</feature>
<evidence type="ECO:0000256" key="1">
    <source>
        <dbReference type="SAM" id="MobiDB-lite"/>
    </source>
</evidence>
<dbReference type="InterPro" id="IPR026213">
    <property type="entry name" value="GRINL1"/>
</dbReference>
<name>A0A9P0BBJ1_BRAAE</name>
<gene>
    <name evidence="2" type="ORF">MELIAE_LOCUS11270</name>
</gene>
<keyword evidence="3" id="KW-1185">Reference proteome</keyword>
<sequence>MIKTRKNDIKLTQLSMLELKDLLDRENKLVNNRKLFAKLPDKGESVIRFRDKIQEEINNRNEICNIEQSLNKLSLDVNFCNKDKHIQKLCTIENKPDKERYKPFSTLNKQSEHKVDTSKFIEDPFFDKTTKLVNLPESLNILSQQEERVKSEQYKSKFERELEKILQQEGGEKTESETEESSESEKEDIE</sequence>
<dbReference type="Pfam" id="PF15328">
    <property type="entry name" value="GCOM2"/>
    <property type="match status" value="1"/>
</dbReference>
<dbReference type="GO" id="GO:0005634">
    <property type="term" value="C:nucleus"/>
    <property type="evidence" value="ECO:0007669"/>
    <property type="project" value="InterPro"/>
</dbReference>
<dbReference type="GO" id="GO:0003711">
    <property type="term" value="F:transcription elongation factor activity"/>
    <property type="evidence" value="ECO:0007669"/>
    <property type="project" value="InterPro"/>
</dbReference>
<reference evidence="2" key="1">
    <citation type="submission" date="2021-12" db="EMBL/GenBank/DDBJ databases">
        <authorList>
            <person name="King R."/>
        </authorList>
    </citation>
    <scope>NUCLEOTIDE SEQUENCE</scope>
</reference>
<protein>
    <submittedName>
        <fullName evidence="2">Uncharacterized protein</fullName>
    </submittedName>
</protein>
<dbReference type="EMBL" id="OV121139">
    <property type="protein sequence ID" value="CAH0562031.1"/>
    <property type="molecule type" value="Genomic_DNA"/>
</dbReference>
<dbReference type="PRINTS" id="PR02085">
    <property type="entry name" value="POLR2GRINL1"/>
</dbReference>
<feature type="region of interest" description="Disordered" evidence="1">
    <location>
        <begin position="163"/>
        <end position="190"/>
    </location>
</feature>
<evidence type="ECO:0000313" key="2">
    <source>
        <dbReference type="EMBL" id="CAH0562031.1"/>
    </source>
</evidence>
<dbReference type="Proteomes" id="UP001154078">
    <property type="component" value="Chromosome 8"/>
</dbReference>
<evidence type="ECO:0000313" key="3">
    <source>
        <dbReference type="Proteomes" id="UP001154078"/>
    </source>
</evidence>